<sequence length="70" mass="8223">MSDSRKHNPNNQFGRIEHIATQNHTSRDRLEKQIRNALQTNPMRPILKKNEIRRTTFPRTQSQAFPGISL</sequence>
<gene>
    <name evidence="2" type="ORF">B19861_00420</name>
</gene>
<feature type="region of interest" description="Disordered" evidence="1">
    <location>
        <begin position="1"/>
        <end position="29"/>
    </location>
</feature>
<organism evidence="2 3">
    <name type="scientific">Bifidobacterium adolescentis</name>
    <dbReference type="NCBI Taxonomy" id="1680"/>
    <lineage>
        <taxon>Bacteria</taxon>
        <taxon>Bacillati</taxon>
        <taxon>Actinomycetota</taxon>
        <taxon>Actinomycetes</taxon>
        <taxon>Bifidobacteriales</taxon>
        <taxon>Bifidobacteriaceae</taxon>
        <taxon>Bifidobacterium</taxon>
    </lineage>
</organism>
<proteinExistence type="predicted"/>
<evidence type="ECO:0000313" key="3">
    <source>
        <dbReference type="Proteomes" id="UP001357973"/>
    </source>
</evidence>
<name>A0ABN6ZLC9_BIFAD</name>
<accession>A0ABN6ZLC9</accession>
<keyword evidence="3" id="KW-1185">Reference proteome</keyword>
<dbReference type="EMBL" id="AP028457">
    <property type="protein sequence ID" value="BEK82100.1"/>
    <property type="molecule type" value="Genomic_DNA"/>
</dbReference>
<dbReference type="Proteomes" id="UP001357973">
    <property type="component" value="Chromosome"/>
</dbReference>
<protein>
    <submittedName>
        <fullName evidence="2">Uncharacterized protein</fullName>
    </submittedName>
</protein>
<evidence type="ECO:0000256" key="1">
    <source>
        <dbReference type="SAM" id="MobiDB-lite"/>
    </source>
</evidence>
<evidence type="ECO:0000313" key="2">
    <source>
        <dbReference type="EMBL" id="BEK82100.1"/>
    </source>
</evidence>
<reference evidence="2 3" key="1">
    <citation type="submission" date="2023-06" db="EMBL/GenBank/DDBJ databases">
        <title>Complete Genome Sequences of Bifidobacterium faecale strain JCM19861T was isolated from human faeces by Jung-Hye Choi et al. (2014).</title>
        <authorList>
            <person name="Okuhama S."/>
            <person name="Takahashi H."/>
            <person name="Imaizumi K."/>
            <person name="Nakayama S."/>
            <person name="Ogata Y."/>
            <person name="Suda W."/>
        </authorList>
    </citation>
    <scope>NUCLEOTIDE SEQUENCE [LARGE SCALE GENOMIC DNA]</scope>
    <source>
        <strain evidence="2 3">JCM 19861</strain>
    </source>
</reference>